<dbReference type="InterPro" id="IPR050923">
    <property type="entry name" value="Cell_Proc_Reg/RNA_Proc"/>
</dbReference>
<dbReference type="EMBL" id="JAGFBR010000015">
    <property type="protein sequence ID" value="KAH0454965.1"/>
    <property type="molecule type" value="Genomic_DNA"/>
</dbReference>
<dbReference type="AlphaFoldDB" id="A0AAV7FYW7"/>
<evidence type="ECO:0000313" key="3">
    <source>
        <dbReference type="EMBL" id="KAH0454965.1"/>
    </source>
</evidence>
<accession>A0AAV7FYW7</accession>
<dbReference type="InterPro" id="IPR008984">
    <property type="entry name" value="SMAD_FHA_dom_sf"/>
</dbReference>
<dbReference type="Proteomes" id="UP000775213">
    <property type="component" value="Unassembled WGS sequence"/>
</dbReference>
<dbReference type="Pfam" id="PF00498">
    <property type="entry name" value="FHA"/>
    <property type="match status" value="1"/>
</dbReference>
<name>A0AAV7FYW7_DENCH</name>
<gene>
    <name evidence="3" type="ORF">IEQ34_016889</name>
</gene>
<feature type="compositionally biased region" description="Basic and acidic residues" evidence="1">
    <location>
        <begin position="131"/>
        <end position="149"/>
    </location>
</feature>
<evidence type="ECO:0000256" key="1">
    <source>
        <dbReference type="SAM" id="MobiDB-lite"/>
    </source>
</evidence>
<feature type="compositionally biased region" description="Basic residues" evidence="1">
    <location>
        <begin position="418"/>
        <end position="434"/>
    </location>
</feature>
<dbReference type="SMART" id="SM00240">
    <property type="entry name" value="FHA"/>
    <property type="match status" value="1"/>
</dbReference>
<organism evidence="3 4">
    <name type="scientific">Dendrobium chrysotoxum</name>
    <name type="common">Orchid</name>
    <dbReference type="NCBI Taxonomy" id="161865"/>
    <lineage>
        <taxon>Eukaryota</taxon>
        <taxon>Viridiplantae</taxon>
        <taxon>Streptophyta</taxon>
        <taxon>Embryophyta</taxon>
        <taxon>Tracheophyta</taxon>
        <taxon>Spermatophyta</taxon>
        <taxon>Magnoliopsida</taxon>
        <taxon>Liliopsida</taxon>
        <taxon>Asparagales</taxon>
        <taxon>Orchidaceae</taxon>
        <taxon>Epidendroideae</taxon>
        <taxon>Malaxideae</taxon>
        <taxon>Dendrobiinae</taxon>
        <taxon>Dendrobium</taxon>
    </lineage>
</organism>
<dbReference type="SUPFAM" id="SSF49879">
    <property type="entry name" value="SMAD/FHA domain"/>
    <property type="match status" value="1"/>
</dbReference>
<feature type="region of interest" description="Disordered" evidence="1">
    <location>
        <begin position="264"/>
        <end position="284"/>
    </location>
</feature>
<proteinExistence type="predicted"/>
<dbReference type="InterPro" id="IPR000253">
    <property type="entry name" value="FHA_dom"/>
</dbReference>
<protein>
    <recommendedName>
        <fullName evidence="2">FHA domain-containing protein</fullName>
    </recommendedName>
</protein>
<feature type="domain" description="FHA" evidence="2">
    <location>
        <begin position="28"/>
        <end position="80"/>
    </location>
</feature>
<evidence type="ECO:0000259" key="2">
    <source>
        <dbReference type="PROSITE" id="PS50006"/>
    </source>
</evidence>
<dbReference type="PROSITE" id="PS50006">
    <property type="entry name" value="FHA_DOMAIN"/>
    <property type="match status" value="1"/>
</dbReference>
<feature type="region of interest" description="Disordered" evidence="1">
    <location>
        <begin position="404"/>
        <end position="435"/>
    </location>
</feature>
<sequence>MEASNLILSIDEGPKKGETFDRRPGSFIRIGRVVRGNTLAIKDAGISQKHLIVEFHSEISRWAVTDLGTSNGTTVNGAVISPNAAFTLANGDIIKIGESTLMSVKIYAPSSVPEPRTRRGRRVAADVSSPIEKEAKKEKVLEPAKHGEKGASQGKACPESANVDYAVKRMPEEGKRRMLTRASAKSCSARGPKLLEEVDAKENEEKPTKNYQVGRAQRKKDIISVRASKSDKALDPVVEEDIRSFTRTIELSARVLKEKNEEREIEHEEVEGPTKNGRKGMGRLKSGVEPARILRKDAPLGPVAMEEKRGRDVKALSVASSARVLILKDDEVDTSEKIEGLVKDGRAGRARRKRGCGSSRVSSKDDVLEPVVVEGRKGRLTRLSTIAISSTALVSNVHEGEDAGIKEDKVEEPANNRGKQRAKGKRGGRSSRISRKGEVLESAAIGEKVEGSLSRALDVVVVSSARGPKDMHKKKMMASLDLNSVYLKGQEKKKPLIKNNARGNEKKLAASREVRFRIEEAANDNDIMMSGEYKTEDVHLLPKEELAYSWSSFSEIRGIPNTTSKYREDRMINCHATPFEARVERALNRGIAETSSSLET</sequence>
<comment type="caution">
    <text evidence="3">The sequence shown here is derived from an EMBL/GenBank/DDBJ whole genome shotgun (WGS) entry which is preliminary data.</text>
</comment>
<feature type="region of interest" description="Disordered" evidence="1">
    <location>
        <begin position="111"/>
        <end position="157"/>
    </location>
</feature>
<dbReference type="PANTHER" id="PTHR23308">
    <property type="entry name" value="NUCLEAR INHIBITOR OF PROTEIN PHOSPHATASE-1"/>
    <property type="match status" value="1"/>
</dbReference>
<feature type="compositionally biased region" description="Basic and acidic residues" evidence="1">
    <location>
        <begin position="404"/>
        <end position="414"/>
    </location>
</feature>
<keyword evidence="4" id="KW-1185">Reference proteome</keyword>
<evidence type="ECO:0000313" key="4">
    <source>
        <dbReference type="Proteomes" id="UP000775213"/>
    </source>
</evidence>
<dbReference type="Gene3D" id="2.60.200.20">
    <property type="match status" value="1"/>
</dbReference>
<reference evidence="3 4" key="1">
    <citation type="journal article" date="2021" name="Hortic Res">
        <title>Chromosome-scale assembly of the Dendrobium chrysotoxum genome enhances the understanding of orchid evolution.</title>
        <authorList>
            <person name="Zhang Y."/>
            <person name="Zhang G.Q."/>
            <person name="Zhang D."/>
            <person name="Liu X.D."/>
            <person name="Xu X.Y."/>
            <person name="Sun W.H."/>
            <person name="Yu X."/>
            <person name="Zhu X."/>
            <person name="Wang Z.W."/>
            <person name="Zhao X."/>
            <person name="Zhong W.Y."/>
            <person name="Chen H."/>
            <person name="Yin W.L."/>
            <person name="Huang T."/>
            <person name="Niu S.C."/>
            <person name="Liu Z.J."/>
        </authorList>
    </citation>
    <scope>NUCLEOTIDE SEQUENCE [LARGE SCALE GENOMIC DNA]</scope>
    <source>
        <strain evidence="3">Lindl</strain>
    </source>
</reference>